<proteinExistence type="predicted"/>
<evidence type="ECO:0008006" key="5">
    <source>
        <dbReference type="Google" id="ProtNLM"/>
    </source>
</evidence>
<dbReference type="Proteomes" id="UP001589890">
    <property type="component" value="Unassembled WGS sequence"/>
</dbReference>
<feature type="chain" id="PRO_5045612479" description="Heavy-metal-associated domain-containing protein" evidence="2">
    <location>
        <begin position="26"/>
        <end position="327"/>
    </location>
</feature>
<feature type="region of interest" description="Disordered" evidence="1">
    <location>
        <begin position="36"/>
        <end position="79"/>
    </location>
</feature>
<protein>
    <recommendedName>
        <fullName evidence="5">Heavy-metal-associated domain-containing protein</fullName>
    </recommendedName>
</protein>
<keyword evidence="2" id="KW-0732">Signal</keyword>
<feature type="compositionally biased region" description="Low complexity" evidence="1">
    <location>
        <begin position="36"/>
        <end position="48"/>
    </location>
</feature>
<keyword evidence="4" id="KW-1185">Reference proteome</keyword>
<comment type="caution">
    <text evidence="3">The sequence shown here is derived from an EMBL/GenBank/DDBJ whole genome shotgun (WGS) entry which is preliminary data.</text>
</comment>
<evidence type="ECO:0000256" key="1">
    <source>
        <dbReference type="SAM" id="MobiDB-lite"/>
    </source>
</evidence>
<evidence type="ECO:0000313" key="3">
    <source>
        <dbReference type="EMBL" id="MFC0623572.1"/>
    </source>
</evidence>
<dbReference type="EMBL" id="JBHLTC010000006">
    <property type="protein sequence ID" value="MFC0623572.1"/>
    <property type="molecule type" value="Genomic_DNA"/>
</dbReference>
<gene>
    <name evidence="3" type="ORF">ACFFGN_05825</name>
</gene>
<organism evidence="3 4">
    <name type="scientific">Kribbella deserti</name>
    <dbReference type="NCBI Taxonomy" id="1926257"/>
    <lineage>
        <taxon>Bacteria</taxon>
        <taxon>Bacillati</taxon>
        <taxon>Actinomycetota</taxon>
        <taxon>Actinomycetes</taxon>
        <taxon>Propionibacteriales</taxon>
        <taxon>Kribbellaceae</taxon>
        <taxon>Kribbella</taxon>
    </lineage>
</organism>
<sequence length="327" mass="33671">MNRGVALKLGGFTGALLLAFGGAFALGGSVDPVADAAPTAAPHGEASAPHSEPEPTGAAHGEGHSETGGGTGQPPGLAISEAGYTLVPAQSSFAAAGPTNFRFKITGPDGKPLTSYQVTHEKDLHLIVVRRDLAGFKHVHPARAADGTWSIPFDFTAGGTWRVFADFAPAALGRTITLGSDITVAGPFKPVPLPRATASTNVEGYDVTLAGNPVAGRESELTFTVKRNGATVTDLEPYLGAFGHLVSLRSGDLAYLHNHPTQEAVAGSKGGPEIKFGTTFPTDGIYRLYLDFKHGGVVRTAEFTVTIGASGNHPVPLPTDATTPHGH</sequence>
<dbReference type="RefSeq" id="WP_380044278.1">
    <property type="nucleotide sequence ID" value="NZ_JBHLTC010000006.1"/>
</dbReference>
<evidence type="ECO:0000313" key="4">
    <source>
        <dbReference type="Proteomes" id="UP001589890"/>
    </source>
</evidence>
<feature type="signal peptide" evidence="2">
    <location>
        <begin position="1"/>
        <end position="25"/>
    </location>
</feature>
<evidence type="ECO:0000256" key="2">
    <source>
        <dbReference type="SAM" id="SignalP"/>
    </source>
</evidence>
<reference evidence="3 4" key="1">
    <citation type="submission" date="2024-09" db="EMBL/GenBank/DDBJ databases">
        <authorList>
            <person name="Sun Q."/>
            <person name="Mori K."/>
        </authorList>
    </citation>
    <scope>NUCLEOTIDE SEQUENCE [LARGE SCALE GENOMIC DNA]</scope>
    <source>
        <strain evidence="3 4">CGMCC 1.15906</strain>
    </source>
</reference>
<accession>A0ABV6QIX1</accession>
<name>A0ABV6QIX1_9ACTN</name>